<dbReference type="InterPro" id="IPR003568">
    <property type="entry name" value="Cyt_c_biogenesis_CcmF"/>
</dbReference>
<dbReference type="NCBIfam" id="TIGR00353">
    <property type="entry name" value="nrfE"/>
    <property type="match status" value="1"/>
</dbReference>
<feature type="transmembrane region" description="Helical" evidence="10">
    <location>
        <begin position="121"/>
        <end position="142"/>
    </location>
</feature>
<dbReference type="GO" id="GO:0015232">
    <property type="term" value="F:heme transmembrane transporter activity"/>
    <property type="evidence" value="ECO:0007669"/>
    <property type="project" value="InterPro"/>
</dbReference>
<keyword evidence="3" id="KW-1003">Cell membrane</keyword>
<evidence type="ECO:0000256" key="1">
    <source>
        <dbReference type="ARBA" id="ARBA00004429"/>
    </source>
</evidence>
<dbReference type="InterPro" id="IPR003567">
    <property type="entry name" value="Cyt_c_biogenesis"/>
</dbReference>
<feature type="transmembrane region" description="Helical" evidence="10">
    <location>
        <begin position="249"/>
        <end position="265"/>
    </location>
</feature>
<evidence type="ECO:0000313" key="13">
    <source>
        <dbReference type="EMBL" id="SFV77095.1"/>
    </source>
</evidence>
<feature type="transmembrane region" description="Helical" evidence="10">
    <location>
        <begin position="604"/>
        <end position="624"/>
    </location>
</feature>
<dbReference type="GO" id="GO:0005886">
    <property type="term" value="C:plasma membrane"/>
    <property type="evidence" value="ECO:0007669"/>
    <property type="project" value="UniProtKB-SubCell"/>
</dbReference>
<reference evidence="13" key="1">
    <citation type="submission" date="2016-10" db="EMBL/GenBank/DDBJ databases">
        <authorList>
            <person name="de Groot N.N."/>
        </authorList>
    </citation>
    <scope>NUCLEOTIDE SEQUENCE</scope>
</reference>
<gene>
    <name evidence="13" type="ORF">MNB_SUP05-4-1053</name>
</gene>
<dbReference type="GO" id="GO:0020037">
    <property type="term" value="F:heme binding"/>
    <property type="evidence" value="ECO:0007669"/>
    <property type="project" value="InterPro"/>
</dbReference>
<keyword evidence="8 10" id="KW-0472">Membrane</keyword>
<comment type="function">
    <text evidence="9">Required for the biogenesis of c-type cytochromes. Possible subunit of a heme lyase.</text>
</comment>
<comment type="similarity">
    <text evidence="2">Belongs to the CcmF/CycK/Ccl1/NrfE/CcsA family.</text>
</comment>
<feature type="transmembrane region" description="Helical" evidence="10">
    <location>
        <begin position="393"/>
        <end position="411"/>
    </location>
</feature>
<name>A0A1W1D8Z9_9ZZZZ</name>
<dbReference type="EMBL" id="FPHR01000016">
    <property type="protein sequence ID" value="SFV77095.1"/>
    <property type="molecule type" value="Genomic_DNA"/>
</dbReference>
<dbReference type="PANTHER" id="PTHR43653">
    <property type="entry name" value="CYTOCHROME C ASSEMBLY PROTEIN-RELATED"/>
    <property type="match status" value="1"/>
</dbReference>
<dbReference type="NCBIfam" id="NF007691">
    <property type="entry name" value="PRK10369.1"/>
    <property type="match status" value="1"/>
</dbReference>
<dbReference type="InterPro" id="IPR002541">
    <property type="entry name" value="Cyt_c_assembly"/>
</dbReference>
<accession>A0A1W1D8Z9</accession>
<dbReference type="PANTHER" id="PTHR43653:SF1">
    <property type="entry name" value="CYTOCHROME C-TYPE BIOGENESIS PROTEIN CCMF"/>
    <property type="match status" value="1"/>
</dbReference>
<organism evidence="13">
    <name type="scientific">hydrothermal vent metagenome</name>
    <dbReference type="NCBI Taxonomy" id="652676"/>
    <lineage>
        <taxon>unclassified sequences</taxon>
        <taxon>metagenomes</taxon>
        <taxon>ecological metagenomes</taxon>
    </lineage>
</organism>
<feature type="transmembrane region" description="Helical" evidence="10">
    <location>
        <begin position="6"/>
        <end position="29"/>
    </location>
</feature>
<feature type="domain" description="Cytochrome c-type biogenesis protein CcmF C-terminal" evidence="12">
    <location>
        <begin position="315"/>
        <end position="626"/>
    </location>
</feature>
<dbReference type="Pfam" id="PF01578">
    <property type="entry name" value="Cytochrom_C_asm"/>
    <property type="match status" value="1"/>
</dbReference>
<keyword evidence="7 10" id="KW-1133">Transmembrane helix</keyword>
<protein>
    <submittedName>
        <fullName evidence="13">Cytochrome c heme lyase subunit CcmF</fullName>
    </submittedName>
</protein>
<evidence type="ECO:0000259" key="11">
    <source>
        <dbReference type="Pfam" id="PF01578"/>
    </source>
</evidence>
<feature type="transmembrane region" description="Helical" evidence="10">
    <location>
        <begin position="96"/>
        <end position="114"/>
    </location>
</feature>
<feature type="transmembrane region" description="Helical" evidence="10">
    <location>
        <begin position="352"/>
        <end position="373"/>
    </location>
</feature>
<dbReference type="GO" id="GO:0016829">
    <property type="term" value="F:lyase activity"/>
    <property type="evidence" value="ECO:0007669"/>
    <property type="project" value="UniProtKB-KW"/>
</dbReference>
<proteinExistence type="inferred from homology"/>
<feature type="transmembrane region" description="Helical" evidence="10">
    <location>
        <begin position="448"/>
        <end position="466"/>
    </location>
</feature>
<evidence type="ECO:0000256" key="7">
    <source>
        <dbReference type="ARBA" id="ARBA00022989"/>
    </source>
</evidence>
<keyword evidence="13" id="KW-0456">Lyase</keyword>
<evidence type="ECO:0000256" key="6">
    <source>
        <dbReference type="ARBA" id="ARBA00022748"/>
    </source>
</evidence>
<evidence type="ECO:0000256" key="3">
    <source>
        <dbReference type="ARBA" id="ARBA00022475"/>
    </source>
</evidence>
<evidence type="ECO:0000259" key="12">
    <source>
        <dbReference type="Pfam" id="PF16327"/>
    </source>
</evidence>
<feature type="transmembrane region" description="Helical" evidence="10">
    <location>
        <begin position="41"/>
        <end position="62"/>
    </location>
</feature>
<dbReference type="GO" id="GO:0017004">
    <property type="term" value="P:cytochrome complex assembly"/>
    <property type="evidence" value="ECO:0007669"/>
    <property type="project" value="UniProtKB-KW"/>
</dbReference>
<dbReference type="InterPro" id="IPR032523">
    <property type="entry name" value="CcmF_C"/>
</dbReference>
<keyword evidence="4" id="KW-0997">Cell inner membrane</keyword>
<keyword evidence="5 10" id="KW-0812">Transmembrane</keyword>
<feature type="transmembrane region" description="Helical" evidence="10">
    <location>
        <begin position="312"/>
        <end position="331"/>
    </location>
</feature>
<feature type="transmembrane region" description="Helical" evidence="10">
    <location>
        <begin position="177"/>
        <end position="197"/>
    </location>
</feature>
<dbReference type="PRINTS" id="PR01411">
    <property type="entry name" value="CCMFBIOGNSIS"/>
</dbReference>
<feature type="transmembrane region" description="Helical" evidence="10">
    <location>
        <begin position="274"/>
        <end position="292"/>
    </location>
</feature>
<evidence type="ECO:0000256" key="10">
    <source>
        <dbReference type="SAM" id="Phobius"/>
    </source>
</evidence>
<feature type="transmembrane region" description="Helical" evidence="10">
    <location>
        <begin position="209"/>
        <end position="229"/>
    </location>
</feature>
<dbReference type="AlphaFoldDB" id="A0A1W1D8Z9"/>
<comment type="subcellular location">
    <subcellularLocation>
        <location evidence="1">Cell inner membrane</location>
        <topology evidence="1">Multi-pass membrane protein</topology>
    </subcellularLocation>
</comment>
<feature type="transmembrane region" description="Helical" evidence="10">
    <location>
        <begin position="478"/>
        <end position="499"/>
    </location>
</feature>
<keyword evidence="6" id="KW-0201">Cytochrome c-type biogenesis</keyword>
<feature type="domain" description="Cytochrome c assembly protein" evidence="11">
    <location>
        <begin position="89"/>
        <end position="295"/>
    </location>
</feature>
<feature type="transmembrane region" description="Helical" evidence="10">
    <location>
        <begin position="423"/>
        <end position="442"/>
    </location>
</feature>
<evidence type="ECO:0000256" key="5">
    <source>
        <dbReference type="ARBA" id="ARBA00022692"/>
    </source>
</evidence>
<evidence type="ECO:0000256" key="8">
    <source>
        <dbReference type="ARBA" id="ARBA00023136"/>
    </source>
</evidence>
<sequence length="637" mass="71487">MLIELGHFALVLALVFAFLQVALPTVGLLRGSFSLAQLSRPMLWAQFFWVLVAFVILTNAFIGDDFSVKYVANNSNTELPAIFKMSAVWGAHEGSLLLWALILSGWSVAVSVFSKRLPNEVLNHILIILGLISIGFLLFLLLTSNPFERLDIIPVQGRELNPLLQDFGLIIHPPMLYMGYVGLAVPFAFVLSSLIRGQLDSTWLRWSRPWTLIAWAFLTFGITLGSWWAYYELGWGGWWFWDPVENASFMPWLVATALVHSLSVSEKRGAFKHWTVLLAIAGFSLSLLGTFLVRSGILTSVHSFAADPERGLFILVFLVIVIGGSLALYAWRASLMRSSNSFSWLSKESGLLINNILLVAAMLSVFLGTMYPLLLDSLSLGKISVGAPYFDAVFVPIMIPAVIAMVIAPFLRWKKDTLSRVGALLKNVWLGVVVLFAISFYIVDNQFVLFAVFLFIWIVSHSLWLLVNRMRQKSRPNLAFIGMLFAHIGIAVFLLGATVTTQLGIEKDIKMEVGQSMTIKGYKFVFKGVDNFSHQNYQGHKGKVEVYYEGDLIAKLNPEKRQYVTGMPMTEAAIDPSLYRDLYVALGESLEGNAWSLRIYYKPLIRWIWLGGLFISFGALLAAFDRRYRLISKRSES</sequence>
<dbReference type="PRINTS" id="PR01410">
    <property type="entry name" value="CCBIOGENESIS"/>
</dbReference>
<dbReference type="Pfam" id="PF16327">
    <property type="entry name" value="CcmF_C"/>
    <property type="match status" value="1"/>
</dbReference>
<evidence type="ECO:0000256" key="2">
    <source>
        <dbReference type="ARBA" id="ARBA00009186"/>
    </source>
</evidence>
<evidence type="ECO:0000256" key="4">
    <source>
        <dbReference type="ARBA" id="ARBA00022519"/>
    </source>
</evidence>
<evidence type="ECO:0000256" key="9">
    <source>
        <dbReference type="ARBA" id="ARBA00037230"/>
    </source>
</evidence>